<sequence length="137" mass="15893">MLIILQELTEELGMIDRLGRMIIRIRGQLHLLGTGIQQGIRLQRFWAYSLGIQILDSNEEPIKQDPEVHYSYMAKIQELIPTADEATGPIFEKEPLKHVHNNNEYYVFVMEKEHIDQLESINDTYVVKHGDSNTTSE</sequence>
<evidence type="ECO:0000313" key="1">
    <source>
        <dbReference type="EMBL" id="GEU39953.1"/>
    </source>
</evidence>
<organism evidence="1">
    <name type="scientific">Tanacetum cinerariifolium</name>
    <name type="common">Dalmatian daisy</name>
    <name type="synonym">Chrysanthemum cinerariifolium</name>
    <dbReference type="NCBI Taxonomy" id="118510"/>
    <lineage>
        <taxon>Eukaryota</taxon>
        <taxon>Viridiplantae</taxon>
        <taxon>Streptophyta</taxon>
        <taxon>Embryophyta</taxon>
        <taxon>Tracheophyta</taxon>
        <taxon>Spermatophyta</taxon>
        <taxon>Magnoliopsida</taxon>
        <taxon>eudicotyledons</taxon>
        <taxon>Gunneridae</taxon>
        <taxon>Pentapetalae</taxon>
        <taxon>asterids</taxon>
        <taxon>campanulids</taxon>
        <taxon>Asterales</taxon>
        <taxon>Asteraceae</taxon>
        <taxon>Asteroideae</taxon>
        <taxon>Anthemideae</taxon>
        <taxon>Anthemidinae</taxon>
        <taxon>Tanacetum</taxon>
    </lineage>
</organism>
<dbReference type="EMBL" id="BKCJ010001239">
    <property type="protein sequence ID" value="GEU39953.1"/>
    <property type="molecule type" value="Genomic_DNA"/>
</dbReference>
<comment type="caution">
    <text evidence="1">The sequence shown here is derived from an EMBL/GenBank/DDBJ whole genome shotgun (WGS) entry which is preliminary data.</text>
</comment>
<gene>
    <name evidence="1" type="ORF">Tci_011931</name>
</gene>
<name>A0A6L2JSK2_TANCI</name>
<dbReference type="AlphaFoldDB" id="A0A6L2JSK2"/>
<reference evidence="1" key="1">
    <citation type="journal article" date="2019" name="Sci. Rep.">
        <title>Draft genome of Tanacetum cinerariifolium, the natural source of mosquito coil.</title>
        <authorList>
            <person name="Yamashiro T."/>
            <person name="Shiraishi A."/>
            <person name="Satake H."/>
            <person name="Nakayama K."/>
        </authorList>
    </citation>
    <scope>NUCLEOTIDE SEQUENCE</scope>
</reference>
<proteinExistence type="predicted"/>
<accession>A0A6L2JSK2</accession>
<protein>
    <submittedName>
        <fullName evidence="1">Uncharacterized protein</fullName>
    </submittedName>
</protein>